<evidence type="ECO:0000313" key="2">
    <source>
        <dbReference type="EMBL" id="KTD31424.1"/>
    </source>
</evidence>
<gene>
    <name evidence="2" type="ORF">Lmac_0299</name>
</gene>
<proteinExistence type="predicted"/>
<organism evidence="2 3">
    <name type="scientific">Legionella maceachernii</name>
    <dbReference type="NCBI Taxonomy" id="466"/>
    <lineage>
        <taxon>Bacteria</taxon>
        <taxon>Pseudomonadati</taxon>
        <taxon>Pseudomonadota</taxon>
        <taxon>Gammaproteobacteria</taxon>
        <taxon>Legionellales</taxon>
        <taxon>Legionellaceae</taxon>
        <taxon>Legionella</taxon>
    </lineage>
</organism>
<dbReference type="PATRIC" id="fig|466.6.peg.322"/>
<keyword evidence="1" id="KW-0732">Signal</keyword>
<dbReference type="AlphaFoldDB" id="A0A0W0WGK7"/>
<feature type="chain" id="PRO_5006915429" evidence="1">
    <location>
        <begin position="24"/>
        <end position="117"/>
    </location>
</feature>
<dbReference type="Proteomes" id="UP000054908">
    <property type="component" value="Unassembled WGS sequence"/>
</dbReference>
<evidence type="ECO:0000256" key="1">
    <source>
        <dbReference type="SAM" id="SignalP"/>
    </source>
</evidence>
<dbReference type="EMBL" id="LNYL01000006">
    <property type="protein sequence ID" value="KTD31424.1"/>
    <property type="molecule type" value="Genomic_DNA"/>
</dbReference>
<sequence length="117" mass="12804">MITKKGILSGFLILSFISISAYARTNIETYQRGMLIIDKALLKTAQCAGVNTSDISIKWGSDNSGNLTANIQCNDANGCKTQEISVKFSQEEMATIQAGQFSDQSLKEKFVPLFKTL</sequence>
<comment type="caution">
    <text evidence="2">The sequence shown here is derived from an EMBL/GenBank/DDBJ whole genome shotgun (WGS) entry which is preliminary data.</text>
</comment>
<evidence type="ECO:0000313" key="3">
    <source>
        <dbReference type="Proteomes" id="UP000054908"/>
    </source>
</evidence>
<protein>
    <submittedName>
        <fullName evidence="2">Uncharacterized protein</fullName>
    </submittedName>
</protein>
<dbReference type="OrthoDB" id="9966099at2"/>
<accession>A0A0W0WGK7</accession>
<reference evidence="2 3" key="1">
    <citation type="submission" date="2015-11" db="EMBL/GenBank/DDBJ databases">
        <title>Genomic analysis of 38 Legionella species identifies large and diverse effector repertoires.</title>
        <authorList>
            <person name="Burstein D."/>
            <person name="Amaro F."/>
            <person name="Zusman T."/>
            <person name="Lifshitz Z."/>
            <person name="Cohen O."/>
            <person name="Gilbert J.A."/>
            <person name="Pupko T."/>
            <person name="Shuman H.A."/>
            <person name="Segal G."/>
        </authorList>
    </citation>
    <scope>NUCLEOTIDE SEQUENCE [LARGE SCALE GENOMIC DNA]</scope>
    <source>
        <strain evidence="2 3">PX-1-G2-E2</strain>
    </source>
</reference>
<name>A0A0W0WGK7_9GAMM</name>
<dbReference type="RefSeq" id="WP_058451130.1">
    <property type="nucleotide sequence ID" value="NZ_CAAAIB010000017.1"/>
</dbReference>
<keyword evidence="3" id="KW-1185">Reference proteome</keyword>
<feature type="signal peptide" evidence="1">
    <location>
        <begin position="1"/>
        <end position="23"/>
    </location>
</feature>